<dbReference type="PROSITE" id="PS50059">
    <property type="entry name" value="FKBP_PPIASE"/>
    <property type="match status" value="1"/>
</dbReference>
<gene>
    <name evidence="11 16" type="primary">tig</name>
    <name evidence="16" type="ORF">QDX21_01520</name>
</gene>
<dbReference type="SUPFAM" id="SSF109998">
    <property type="entry name" value="Triger factor/SurA peptide-binding domain-like"/>
    <property type="match status" value="1"/>
</dbReference>
<evidence type="ECO:0000259" key="15">
    <source>
        <dbReference type="PROSITE" id="PS50059"/>
    </source>
</evidence>
<comment type="domain">
    <text evidence="11">Consists of 3 domains; the N-terminus binds the ribosome, the middle domain has PPIase activity, while the C-terminus has intrinsic chaperone activity on its own.</text>
</comment>
<keyword evidence="9 11" id="KW-0131">Cell cycle</keyword>
<dbReference type="InterPro" id="IPR037041">
    <property type="entry name" value="Trigger_fac_C_sf"/>
</dbReference>
<dbReference type="GO" id="GO:0005737">
    <property type="term" value="C:cytoplasm"/>
    <property type="evidence" value="ECO:0007669"/>
    <property type="project" value="UniProtKB-SubCell"/>
</dbReference>
<dbReference type="GO" id="GO:0015031">
    <property type="term" value="P:protein transport"/>
    <property type="evidence" value="ECO:0007669"/>
    <property type="project" value="UniProtKB-UniRule"/>
</dbReference>
<dbReference type="EC" id="5.2.1.8" evidence="3 11"/>
<dbReference type="PANTHER" id="PTHR30560:SF3">
    <property type="entry name" value="TRIGGER FACTOR-LIKE PROTEIN TIG, CHLOROPLASTIC"/>
    <property type="match status" value="1"/>
</dbReference>
<dbReference type="AlphaFoldDB" id="A0AAJ6AME7"/>
<keyword evidence="17" id="KW-1185">Reference proteome</keyword>
<feature type="domain" description="PPIase FKBP-type" evidence="15">
    <location>
        <begin position="168"/>
        <end position="214"/>
    </location>
</feature>
<dbReference type="Pfam" id="PF05697">
    <property type="entry name" value="Trigger_N"/>
    <property type="match status" value="1"/>
</dbReference>
<dbReference type="GO" id="GO:0043022">
    <property type="term" value="F:ribosome binding"/>
    <property type="evidence" value="ECO:0007669"/>
    <property type="project" value="TreeGrafter"/>
</dbReference>
<feature type="region of interest" description="Disordered" evidence="14">
    <location>
        <begin position="315"/>
        <end position="335"/>
    </location>
</feature>
<evidence type="ECO:0000256" key="14">
    <source>
        <dbReference type="SAM" id="MobiDB-lite"/>
    </source>
</evidence>
<dbReference type="PANTHER" id="PTHR30560">
    <property type="entry name" value="TRIGGER FACTOR CHAPERONE AND PEPTIDYL-PROLYL CIS/TRANS ISOMERASE"/>
    <property type="match status" value="1"/>
</dbReference>
<evidence type="ECO:0000256" key="4">
    <source>
        <dbReference type="ARBA" id="ARBA00016902"/>
    </source>
</evidence>
<dbReference type="SUPFAM" id="SSF54534">
    <property type="entry name" value="FKBP-like"/>
    <property type="match status" value="1"/>
</dbReference>
<comment type="subcellular location">
    <subcellularLocation>
        <location evidence="11">Cytoplasm</location>
    </subcellularLocation>
    <text evidence="11">About half TF is bound to the ribosome near the polypeptide exit tunnel while the other half is free in the cytoplasm.</text>
</comment>
<dbReference type="Pfam" id="PF05698">
    <property type="entry name" value="Trigger_C"/>
    <property type="match status" value="1"/>
</dbReference>
<keyword evidence="11" id="KW-0963">Cytoplasm</keyword>
<keyword evidence="6 11" id="KW-0697">Rotamase</keyword>
<keyword evidence="8 11" id="KW-0413">Isomerase</keyword>
<dbReference type="InterPro" id="IPR027304">
    <property type="entry name" value="Trigger_fact/SurA_dom_sf"/>
</dbReference>
<dbReference type="InterPro" id="IPR046357">
    <property type="entry name" value="PPIase_dom_sf"/>
</dbReference>
<dbReference type="InterPro" id="IPR001179">
    <property type="entry name" value="PPIase_FKBP_dom"/>
</dbReference>
<dbReference type="GO" id="GO:0051301">
    <property type="term" value="P:cell division"/>
    <property type="evidence" value="ECO:0007669"/>
    <property type="project" value="UniProtKB-KW"/>
</dbReference>
<dbReference type="HAMAP" id="MF_00303">
    <property type="entry name" value="Trigger_factor_Tig"/>
    <property type="match status" value="1"/>
</dbReference>
<evidence type="ECO:0000256" key="12">
    <source>
        <dbReference type="PROSITE-ProRule" id="PRU00277"/>
    </source>
</evidence>
<dbReference type="InterPro" id="IPR008880">
    <property type="entry name" value="Trigger_fac_C"/>
</dbReference>
<evidence type="ECO:0000256" key="5">
    <source>
        <dbReference type="ARBA" id="ARBA00022618"/>
    </source>
</evidence>
<comment type="similarity">
    <text evidence="2 11 13">Belongs to the FKBP-type PPIase family. Tig subfamily.</text>
</comment>
<dbReference type="GO" id="GO:0051083">
    <property type="term" value="P:'de novo' cotranslational protein folding"/>
    <property type="evidence" value="ECO:0007669"/>
    <property type="project" value="TreeGrafter"/>
</dbReference>
<evidence type="ECO:0000313" key="17">
    <source>
        <dbReference type="Proteomes" id="UP001224674"/>
    </source>
</evidence>
<dbReference type="Pfam" id="PF00254">
    <property type="entry name" value="FKBP_C"/>
    <property type="match status" value="1"/>
</dbReference>
<dbReference type="GO" id="GO:0003755">
    <property type="term" value="F:peptidyl-prolyl cis-trans isomerase activity"/>
    <property type="evidence" value="ECO:0007669"/>
    <property type="project" value="UniProtKB-UniRule"/>
</dbReference>
<dbReference type="InterPro" id="IPR005215">
    <property type="entry name" value="Trig_fac"/>
</dbReference>
<evidence type="ECO:0000256" key="2">
    <source>
        <dbReference type="ARBA" id="ARBA00005464"/>
    </source>
</evidence>
<dbReference type="SUPFAM" id="SSF102735">
    <property type="entry name" value="Trigger factor ribosome-binding domain"/>
    <property type="match status" value="1"/>
</dbReference>
<dbReference type="EMBL" id="CP122566">
    <property type="protein sequence ID" value="WGH93518.1"/>
    <property type="molecule type" value="Genomic_DNA"/>
</dbReference>
<keyword evidence="5 11" id="KW-0132">Cell division</keyword>
<feature type="compositionally biased region" description="Acidic residues" evidence="14">
    <location>
        <begin position="434"/>
        <end position="460"/>
    </location>
</feature>
<dbReference type="Gene3D" id="3.30.70.1050">
    <property type="entry name" value="Trigger factor ribosome-binding domain"/>
    <property type="match status" value="1"/>
</dbReference>
<dbReference type="InterPro" id="IPR036611">
    <property type="entry name" value="Trigger_fac_ribosome-bd_sf"/>
</dbReference>
<comment type="catalytic activity">
    <reaction evidence="1 11 12">
        <text>[protein]-peptidylproline (omega=180) = [protein]-peptidylproline (omega=0)</text>
        <dbReference type="Rhea" id="RHEA:16237"/>
        <dbReference type="Rhea" id="RHEA-COMP:10747"/>
        <dbReference type="Rhea" id="RHEA-COMP:10748"/>
        <dbReference type="ChEBI" id="CHEBI:83833"/>
        <dbReference type="ChEBI" id="CHEBI:83834"/>
        <dbReference type="EC" id="5.2.1.8"/>
    </reaction>
</comment>
<name>A0AAJ6AME7_9MICC</name>
<dbReference type="PIRSF" id="PIRSF003095">
    <property type="entry name" value="Trigger_factor"/>
    <property type="match status" value="1"/>
</dbReference>
<evidence type="ECO:0000256" key="10">
    <source>
        <dbReference type="ARBA" id="ARBA00029986"/>
    </source>
</evidence>
<dbReference type="Gene3D" id="1.10.3120.10">
    <property type="entry name" value="Trigger factor, C-terminal domain"/>
    <property type="match status" value="1"/>
</dbReference>
<sequence>MVKSTTENLSPTRVKLEIEVPYEELKPRIDAAYKSIANQVQIPGFRKGKVPPRLIDQRFGRGLVIEQAVNDNLDSFFQQGLREAEVVPLSRPEVDIQGVPGAEGDDEAPLKFTAEMDIRPKVELPDYKGLKVTVDPAEPSAEDEQKALDDLRARFATLKDIDRPAGQDDFVTISLTASIDGETVDEAEDLSYQIGSGTMLEGMDEALDGLSAGEDAVFETTLAGGEHSGEAATVKVVLNAVKERELPEADDDFAQLASEFDTLDELKEDLKKQAADEAVTNQGIEARDKVLEELLELVEVPVPESVITEQLEQHFNDGGHSAGDDHDTEEHREEVENNFREAFVNEIVLDEVADQEEIGVEQAELIEYIITTAQQYGMDPNQFAQMLDQGNQVPMIMGEVRRRKALAKVLEYAEVTDTNGNAVDLSSFVKPQDDDADEVAEPTEEDETSESTEEADDEQK</sequence>
<reference evidence="16 17" key="1">
    <citation type="submission" date="2023-03" db="EMBL/GenBank/DDBJ databases">
        <title>Complete genome sequences of several Auritidibacter ignavus strains isolated from ear infections.</title>
        <authorList>
            <person name="Baehr T."/>
            <person name="Baumhoegger A.M."/>
        </authorList>
    </citation>
    <scope>NUCLEOTIDE SEQUENCE [LARGE SCALE GENOMIC DNA]</scope>
    <source>
        <strain evidence="16 17">BABAE-6</strain>
    </source>
</reference>
<comment type="function">
    <text evidence="11">Involved in protein export. Acts as a chaperone by maintaining the newly synthesized protein in an open conformation. Functions as a peptidyl-prolyl cis-trans isomerase.</text>
</comment>
<organism evidence="16 17">
    <name type="scientific">Auritidibacter ignavus</name>
    <dbReference type="NCBI Taxonomy" id="678932"/>
    <lineage>
        <taxon>Bacteria</taxon>
        <taxon>Bacillati</taxon>
        <taxon>Actinomycetota</taxon>
        <taxon>Actinomycetes</taxon>
        <taxon>Micrococcales</taxon>
        <taxon>Micrococcaceae</taxon>
        <taxon>Auritidibacter</taxon>
    </lineage>
</organism>
<evidence type="ECO:0000256" key="8">
    <source>
        <dbReference type="ARBA" id="ARBA00023235"/>
    </source>
</evidence>
<dbReference type="GO" id="GO:0044183">
    <property type="term" value="F:protein folding chaperone"/>
    <property type="evidence" value="ECO:0007669"/>
    <property type="project" value="TreeGrafter"/>
</dbReference>
<evidence type="ECO:0000256" key="9">
    <source>
        <dbReference type="ARBA" id="ARBA00023306"/>
    </source>
</evidence>
<dbReference type="Gene3D" id="3.10.50.40">
    <property type="match status" value="1"/>
</dbReference>
<protein>
    <recommendedName>
        <fullName evidence="4 11">Trigger factor</fullName>
        <shortName evidence="11">TF</shortName>
        <ecNumber evidence="3 11">5.2.1.8</ecNumber>
    </recommendedName>
    <alternativeName>
        <fullName evidence="10 11">PPIase</fullName>
    </alternativeName>
</protein>
<accession>A0AAJ6AME7</accession>
<dbReference type="InterPro" id="IPR008881">
    <property type="entry name" value="Trigger_fac_ribosome-bd_bac"/>
</dbReference>
<dbReference type="NCBIfam" id="TIGR00115">
    <property type="entry name" value="tig"/>
    <property type="match status" value="1"/>
</dbReference>
<evidence type="ECO:0000256" key="6">
    <source>
        <dbReference type="ARBA" id="ARBA00023110"/>
    </source>
</evidence>
<dbReference type="Proteomes" id="UP001224674">
    <property type="component" value="Chromosome"/>
</dbReference>
<evidence type="ECO:0000313" key="16">
    <source>
        <dbReference type="EMBL" id="WGH93518.1"/>
    </source>
</evidence>
<evidence type="ECO:0000256" key="1">
    <source>
        <dbReference type="ARBA" id="ARBA00000971"/>
    </source>
</evidence>
<dbReference type="GO" id="GO:0043335">
    <property type="term" value="P:protein unfolding"/>
    <property type="evidence" value="ECO:0007669"/>
    <property type="project" value="TreeGrafter"/>
</dbReference>
<proteinExistence type="inferred from homology"/>
<evidence type="ECO:0000256" key="3">
    <source>
        <dbReference type="ARBA" id="ARBA00013194"/>
    </source>
</evidence>
<evidence type="ECO:0000256" key="7">
    <source>
        <dbReference type="ARBA" id="ARBA00023186"/>
    </source>
</evidence>
<dbReference type="RefSeq" id="WP_279674999.1">
    <property type="nucleotide sequence ID" value="NZ_CP122566.1"/>
</dbReference>
<evidence type="ECO:0000256" key="11">
    <source>
        <dbReference type="HAMAP-Rule" id="MF_00303"/>
    </source>
</evidence>
<keyword evidence="7 11" id="KW-0143">Chaperone</keyword>
<feature type="region of interest" description="Disordered" evidence="14">
    <location>
        <begin position="421"/>
        <end position="460"/>
    </location>
</feature>
<evidence type="ECO:0000256" key="13">
    <source>
        <dbReference type="RuleBase" id="RU003914"/>
    </source>
</evidence>